<dbReference type="AlphaFoldDB" id="A0ABD1T950"/>
<evidence type="ECO:0000313" key="1">
    <source>
        <dbReference type="EMBL" id="KAL2509120.1"/>
    </source>
</evidence>
<accession>A0ABD1T950</accession>
<comment type="caution">
    <text evidence="1">The sequence shown here is derived from an EMBL/GenBank/DDBJ whole genome shotgun (WGS) entry which is preliminary data.</text>
</comment>
<gene>
    <name evidence="1" type="ORF">Fot_32767</name>
</gene>
<evidence type="ECO:0000313" key="2">
    <source>
        <dbReference type="Proteomes" id="UP001604277"/>
    </source>
</evidence>
<organism evidence="1 2">
    <name type="scientific">Forsythia ovata</name>
    <dbReference type="NCBI Taxonomy" id="205694"/>
    <lineage>
        <taxon>Eukaryota</taxon>
        <taxon>Viridiplantae</taxon>
        <taxon>Streptophyta</taxon>
        <taxon>Embryophyta</taxon>
        <taxon>Tracheophyta</taxon>
        <taxon>Spermatophyta</taxon>
        <taxon>Magnoliopsida</taxon>
        <taxon>eudicotyledons</taxon>
        <taxon>Gunneridae</taxon>
        <taxon>Pentapetalae</taxon>
        <taxon>asterids</taxon>
        <taxon>lamiids</taxon>
        <taxon>Lamiales</taxon>
        <taxon>Oleaceae</taxon>
        <taxon>Forsythieae</taxon>
        <taxon>Forsythia</taxon>
    </lineage>
</organism>
<name>A0ABD1T950_9LAMI</name>
<keyword evidence="2" id="KW-1185">Reference proteome</keyword>
<dbReference type="EMBL" id="JBFOLJ010000009">
    <property type="protein sequence ID" value="KAL2509120.1"/>
    <property type="molecule type" value="Genomic_DNA"/>
</dbReference>
<dbReference type="Proteomes" id="UP001604277">
    <property type="component" value="Unassembled WGS sequence"/>
</dbReference>
<sequence length="113" mass="12856">MRHIYRIVVIEGRDKPRKDGKAKIKLSHFLESGAHSLLKWILVHGIEVTLIDEEEAPKKTVEFEEAISLKKIKFVSPGMCLSDLEKKTCRKILVSFSIFLCCLTKCQSLSLLA</sequence>
<reference evidence="2" key="1">
    <citation type="submission" date="2024-07" db="EMBL/GenBank/DDBJ databases">
        <title>Two chromosome-level genome assemblies of Korean endemic species Abeliophyllum distichum and Forsythia ovata (Oleaceae).</title>
        <authorList>
            <person name="Jang H."/>
        </authorList>
    </citation>
    <scope>NUCLEOTIDE SEQUENCE [LARGE SCALE GENOMIC DNA]</scope>
</reference>
<proteinExistence type="predicted"/>
<protein>
    <submittedName>
        <fullName evidence="1">Uncharacterized protein</fullName>
    </submittedName>
</protein>